<organism evidence="12 13">
    <name type="scientific">Pinctada imbricata</name>
    <name type="common">Atlantic pearl-oyster</name>
    <name type="synonym">Pinctada martensii</name>
    <dbReference type="NCBI Taxonomy" id="66713"/>
    <lineage>
        <taxon>Eukaryota</taxon>
        <taxon>Metazoa</taxon>
        <taxon>Spiralia</taxon>
        <taxon>Lophotrochozoa</taxon>
        <taxon>Mollusca</taxon>
        <taxon>Bivalvia</taxon>
        <taxon>Autobranchia</taxon>
        <taxon>Pteriomorphia</taxon>
        <taxon>Pterioida</taxon>
        <taxon>Pterioidea</taxon>
        <taxon>Pteriidae</taxon>
        <taxon>Pinctada</taxon>
    </lineage>
</organism>
<keyword evidence="5" id="KW-0862">Zinc</keyword>
<keyword evidence="7" id="KW-0238">DNA-binding</keyword>
<comment type="caution">
    <text evidence="12">The sequence shown here is derived from an EMBL/GenBank/DDBJ whole genome shotgun (WGS) entry which is preliminary data.</text>
</comment>
<dbReference type="GO" id="GO:0005634">
    <property type="term" value="C:nucleus"/>
    <property type="evidence" value="ECO:0007669"/>
    <property type="project" value="UniProtKB-SubCell"/>
</dbReference>
<evidence type="ECO:0000256" key="4">
    <source>
        <dbReference type="ARBA" id="ARBA00022771"/>
    </source>
</evidence>
<feature type="region of interest" description="Disordered" evidence="10">
    <location>
        <begin position="322"/>
        <end position="371"/>
    </location>
</feature>
<evidence type="ECO:0000313" key="12">
    <source>
        <dbReference type="EMBL" id="KAK3103425.1"/>
    </source>
</evidence>
<dbReference type="PANTHER" id="PTHR46105">
    <property type="entry name" value="AGAP004733-PA"/>
    <property type="match status" value="1"/>
</dbReference>
<name>A0AA89C0H5_PINIB</name>
<dbReference type="InterPro" id="IPR000210">
    <property type="entry name" value="BTB/POZ_dom"/>
</dbReference>
<feature type="compositionally biased region" description="Polar residues" evidence="10">
    <location>
        <begin position="520"/>
        <end position="531"/>
    </location>
</feature>
<evidence type="ECO:0000259" key="11">
    <source>
        <dbReference type="PROSITE" id="PS50097"/>
    </source>
</evidence>
<feature type="compositionally biased region" description="Low complexity" evidence="10">
    <location>
        <begin position="170"/>
        <end position="182"/>
    </location>
</feature>
<feature type="compositionally biased region" description="Basic and acidic residues" evidence="10">
    <location>
        <begin position="506"/>
        <end position="518"/>
    </location>
</feature>
<keyword evidence="2" id="KW-0479">Metal-binding</keyword>
<dbReference type="Pfam" id="PF13842">
    <property type="entry name" value="zf-Tnp_2"/>
    <property type="match status" value="1"/>
</dbReference>
<dbReference type="AlphaFoldDB" id="A0AA89C0H5"/>
<feature type="domain" description="BTB" evidence="11">
    <location>
        <begin position="31"/>
        <end position="97"/>
    </location>
</feature>
<dbReference type="PANTHER" id="PTHR46105:SF5">
    <property type="entry name" value="ZINC FINGER AND BTB DOMAIN-CONTAINING PROTEIN 44 ISOFORM X1"/>
    <property type="match status" value="1"/>
</dbReference>
<dbReference type="GO" id="GO:0000981">
    <property type="term" value="F:DNA-binding transcription factor activity, RNA polymerase II-specific"/>
    <property type="evidence" value="ECO:0007669"/>
    <property type="project" value="TreeGrafter"/>
</dbReference>
<evidence type="ECO:0000256" key="10">
    <source>
        <dbReference type="SAM" id="MobiDB-lite"/>
    </source>
</evidence>
<dbReference type="Proteomes" id="UP001186944">
    <property type="component" value="Unassembled WGS sequence"/>
</dbReference>
<feature type="region of interest" description="Disordered" evidence="10">
    <location>
        <begin position="406"/>
        <end position="494"/>
    </location>
</feature>
<feature type="region of interest" description="Disordered" evidence="10">
    <location>
        <begin position="161"/>
        <end position="221"/>
    </location>
</feature>
<dbReference type="Gene3D" id="3.30.710.10">
    <property type="entry name" value="Potassium Channel Kv1.1, Chain A"/>
    <property type="match status" value="1"/>
</dbReference>
<keyword evidence="3" id="KW-0677">Repeat</keyword>
<comment type="subcellular location">
    <subcellularLocation>
        <location evidence="1">Nucleus</location>
    </subcellularLocation>
</comment>
<evidence type="ECO:0000256" key="2">
    <source>
        <dbReference type="ARBA" id="ARBA00022723"/>
    </source>
</evidence>
<dbReference type="EMBL" id="VSWD01000005">
    <property type="protein sequence ID" value="KAK3103425.1"/>
    <property type="molecule type" value="Genomic_DNA"/>
</dbReference>
<reference evidence="12" key="1">
    <citation type="submission" date="2019-08" db="EMBL/GenBank/DDBJ databases">
        <title>The improved chromosome-level genome for the pearl oyster Pinctada fucata martensii using PacBio sequencing and Hi-C.</title>
        <authorList>
            <person name="Zheng Z."/>
        </authorList>
    </citation>
    <scope>NUCLEOTIDE SEQUENCE</scope>
    <source>
        <strain evidence="12">ZZ-2019</strain>
        <tissue evidence="12">Adductor muscle</tissue>
    </source>
</reference>
<keyword evidence="8" id="KW-0804">Transcription</keyword>
<dbReference type="InterPro" id="IPR032718">
    <property type="entry name" value="PGBD4_Znf_C"/>
</dbReference>
<dbReference type="GO" id="GO:0000978">
    <property type="term" value="F:RNA polymerase II cis-regulatory region sequence-specific DNA binding"/>
    <property type="evidence" value="ECO:0007669"/>
    <property type="project" value="TreeGrafter"/>
</dbReference>
<keyword evidence="9" id="KW-0539">Nucleus</keyword>
<dbReference type="InterPro" id="IPR050457">
    <property type="entry name" value="ZnFinger_BTB_dom_contain"/>
</dbReference>
<dbReference type="SMART" id="SM00225">
    <property type="entry name" value="BTB"/>
    <property type="match status" value="1"/>
</dbReference>
<keyword evidence="4" id="KW-0863">Zinc-finger</keyword>
<proteinExistence type="predicted"/>
<dbReference type="GO" id="GO:0008270">
    <property type="term" value="F:zinc ion binding"/>
    <property type="evidence" value="ECO:0007669"/>
    <property type="project" value="UniProtKB-KW"/>
</dbReference>
<protein>
    <recommendedName>
        <fullName evidence="11">BTB domain-containing protein</fullName>
    </recommendedName>
</protein>
<evidence type="ECO:0000256" key="9">
    <source>
        <dbReference type="ARBA" id="ARBA00023242"/>
    </source>
</evidence>
<evidence type="ECO:0000256" key="6">
    <source>
        <dbReference type="ARBA" id="ARBA00023015"/>
    </source>
</evidence>
<evidence type="ECO:0000256" key="8">
    <source>
        <dbReference type="ARBA" id="ARBA00023163"/>
    </source>
</evidence>
<dbReference type="PROSITE" id="PS50097">
    <property type="entry name" value="BTB"/>
    <property type="match status" value="1"/>
</dbReference>
<evidence type="ECO:0000256" key="3">
    <source>
        <dbReference type="ARBA" id="ARBA00022737"/>
    </source>
</evidence>
<keyword evidence="6" id="KW-0805">Transcription regulation</keyword>
<evidence type="ECO:0000256" key="7">
    <source>
        <dbReference type="ARBA" id="ARBA00023125"/>
    </source>
</evidence>
<feature type="compositionally biased region" description="Basic and acidic residues" evidence="10">
    <location>
        <begin position="472"/>
        <end position="486"/>
    </location>
</feature>
<feature type="compositionally biased region" description="Basic and acidic residues" evidence="10">
    <location>
        <begin position="411"/>
        <end position="426"/>
    </location>
</feature>
<keyword evidence="13" id="KW-1185">Reference proteome</keyword>
<feature type="compositionally biased region" description="Polar residues" evidence="10">
    <location>
        <begin position="428"/>
        <end position="465"/>
    </location>
</feature>
<accession>A0AA89C0H5</accession>
<dbReference type="SUPFAM" id="SSF54695">
    <property type="entry name" value="POZ domain"/>
    <property type="match status" value="1"/>
</dbReference>
<dbReference type="InterPro" id="IPR011333">
    <property type="entry name" value="SKP1/BTB/POZ_sf"/>
</dbReference>
<feature type="region of interest" description="Disordered" evidence="10">
    <location>
        <begin position="506"/>
        <end position="532"/>
    </location>
</feature>
<evidence type="ECO:0000313" key="13">
    <source>
        <dbReference type="Proteomes" id="UP001186944"/>
    </source>
</evidence>
<sequence length="661" mass="73801">MGHYQKFYTNQIYSSSLLCQLAYMWRNDVLCDAVIWSGVISVKAHRVLLIASCPMLQSMESSTVGSQLEVRLAADIKEKSINTFLQYLYEGFMLLTEENCRDIEKIGRLLQVDSVIQCCADFHKSISSRTNVTDTSDFYRFGFHGNHEFRHVRSSDVLTTHGSDFTDPTSRNSSNLRSSRSASGHRSDFTHSNDSSLKRVNATQSKQLTDGKKKRLSQDNVLPQVHPSFETNIPLLHNETLRHVKKSSSPWQSQEQRALTLTDDGVINLADDCILPVNEEGVVNLIEDSIQISETNSCGDQRQSSVGINIISSTLQNSGTEILNLGSDRGPSAGTHKKMSEEDSITSYSRKDDPQTSDVNMDGESPITSFNRDFYTEDSQHMSNRLSDSLQTTEPHDLSNLSAMRSQETFSHTHSEPTPQHEDGTDLSHPSNGQSESTAHVSQATNSNITPVLSASQKQITNEGKVSNAMGKSHDSSTRYEDRRPESSLSAESIDLTIVKHEAVDNQCKKSQDSRAGELSHQSLPLHSRNNPPSLSLMLPPLQHSYPSSSALPFPSSYFALSGTTAGMLPMAMARRRSMEDSMGEKGEKHRMVYITNRKPCVWCQMNRVKTKSGWYCYASYKCVKCDVPLCKQGRDCFMEYHKHIGITSDQLICIESFTAL</sequence>
<dbReference type="Pfam" id="PF00651">
    <property type="entry name" value="BTB"/>
    <property type="match status" value="1"/>
</dbReference>
<evidence type="ECO:0000256" key="5">
    <source>
        <dbReference type="ARBA" id="ARBA00022833"/>
    </source>
</evidence>
<gene>
    <name evidence="12" type="ORF">FSP39_019100</name>
</gene>
<evidence type="ECO:0000256" key="1">
    <source>
        <dbReference type="ARBA" id="ARBA00004123"/>
    </source>
</evidence>